<reference evidence="2 3" key="1">
    <citation type="submission" date="2024-04" db="EMBL/GenBank/DDBJ databases">
        <authorList>
            <consortium name="Genoscope - CEA"/>
            <person name="William W."/>
        </authorList>
    </citation>
    <scope>NUCLEOTIDE SEQUENCE [LARGE SCALE GENOMIC DNA]</scope>
</reference>
<feature type="compositionally biased region" description="Basic and acidic residues" evidence="1">
    <location>
        <begin position="301"/>
        <end position="315"/>
    </location>
</feature>
<accession>A0AAV2HSQ5</accession>
<dbReference type="Proteomes" id="UP001497497">
    <property type="component" value="Unassembled WGS sequence"/>
</dbReference>
<feature type="compositionally biased region" description="Basic and acidic residues" evidence="1">
    <location>
        <begin position="10"/>
        <end position="28"/>
    </location>
</feature>
<feature type="region of interest" description="Disordered" evidence="1">
    <location>
        <begin position="252"/>
        <end position="315"/>
    </location>
</feature>
<feature type="compositionally biased region" description="Polar residues" evidence="1">
    <location>
        <begin position="57"/>
        <end position="82"/>
    </location>
</feature>
<dbReference type="EMBL" id="CAXITT010000237">
    <property type="protein sequence ID" value="CAL1536744.1"/>
    <property type="molecule type" value="Genomic_DNA"/>
</dbReference>
<gene>
    <name evidence="2" type="ORF">GSLYS_00010657001</name>
</gene>
<feature type="region of interest" description="Disordered" evidence="1">
    <location>
        <begin position="1"/>
        <end position="143"/>
    </location>
</feature>
<proteinExistence type="predicted"/>
<evidence type="ECO:0000313" key="3">
    <source>
        <dbReference type="Proteomes" id="UP001497497"/>
    </source>
</evidence>
<feature type="compositionally biased region" description="Polar residues" evidence="1">
    <location>
        <begin position="114"/>
        <end position="124"/>
    </location>
</feature>
<comment type="caution">
    <text evidence="2">The sequence shown here is derived from an EMBL/GenBank/DDBJ whole genome shotgun (WGS) entry which is preliminary data.</text>
</comment>
<feature type="compositionally biased region" description="Acidic residues" evidence="1">
    <location>
        <begin position="270"/>
        <end position="295"/>
    </location>
</feature>
<dbReference type="AlphaFoldDB" id="A0AAV2HSQ5"/>
<keyword evidence="3" id="KW-1185">Reference proteome</keyword>
<name>A0AAV2HSQ5_LYMST</name>
<evidence type="ECO:0000313" key="2">
    <source>
        <dbReference type="EMBL" id="CAL1536744.1"/>
    </source>
</evidence>
<protein>
    <submittedName>
        <fullName evidence="2">Uncharacterized protein</fullName>
    </submittedName>
</protein>
<feature type="compositionally biased region" description="Basic and acidic residues" evidence="1">
    <location>
        <begin position="125"/>
        <end position="143"/>
    </location>
</feature>
<evidence type="ECO:0000256" key="1">
    <source>
        <dbReference type="SAM" id="MobiDB-lite"/>
    </source>
</evidence>
<sequence>MESSQPEGLVMKEKVQKNDALDLPKLESKLLYNGDIKNSSENCDESGPSNDRDSSLSKENSPPQLSPISPAVNNTADNSENGADTFAGEMSLTMSIDKSENQEGNNLKADVQSEPKSSCVSTQKADNDSDKGRGDDGHINKPDIKLSNAEHVPGETFLGTVKTCNNVSIDDSIKLVNEAKNCTTFDKEVILKPSVVDEDLGCSVIPAKTKEIVTNADEDIHVSKVDVTPKDLKADQDVTDFKDEKGLTDLAASDSVTEKSHTIPPQMFEDITDDEDSENEESFENIELELDDLIDPADLSKIGEKEKAESLKCME</sequence>
<organism evidence="2 3">
    <name type="scientific">Lymnaea stagnalis</name>
    <name type="common">Great pond snail</name>
    <name type="synonym">Helix stagnalis</name>
    <dbReference type="NCBI Taxonomy" id="6523"/>
    <lineage>
        <taxon>Eukaryota</taxon>
        <taxon>Metazoa</taxon>
        <taxon>Spiralia</taxon>
        <taxon>Lophotrochozoa</taxon>
        <taxon>Mollusca</taxon>
        <taxon>Gastropoda</taxon>
        <taxon>Heterobranchia</taxon>
        <taxon>Euthyneura</taxon>
        <taxon>Panpulmonata</taxon>
        <taxon>Hygrophila</taxon>
        <taxon>Lymnaeoidea</taxon>
        <taxon>Lymnaeidae</taxon>
        <taxon>Lymnaea</taxon>
    </lineage>
</organism>
<feature type="non-terminal residue" evidence="2">
    <location>
        <position position="315"/>
    </location>
</feature>